<dbReference type="GO" id="GO:0030983">
    <property type="term" value="F:mismatched DNA binding"/>
    <property type="evidence" value="ECO:0007669"/>
    <property type="project" value="InterPro"/>
</dbReference>
<dbReference type="GO" id="GO:0005524">
    <property type="term" value="F:ATP binding"/>
    <property type="evidence" value="ECO:0007669"/>
    <property type="project" value="UniProtKB-KW"/>
</dbReference>
<dbReference type="SMART" id="SM00533">
    <property type="entry name" value="MUTSd"/>
    <property type="match status" value="1"/>
</dbReference>
<evidence type="ECO:0000256" key="7">
    <source>
        <dbReference type="ARBA" id="ARBA00025902"/>
    </source>
</evidence>
<evidence type="ECO:0000313" key="13">
    <source>
        <dbReference type="Proteomes" id="UP000177625"/>
    </source>
</evidence>
<name>A0A1E1M1B1_RHYSE</name>
<dbReference type="Pfam" id="PF00488">
    <property type="entry name" value="MutS_V"/>
    <property type="match status" value="1"/>
</dbReference>
<dbReference type="GO" id="GO:0006298">
    <property type="term" value="P:mismatch repair"/>
    <property type="evidence" value="ECO:0007669"/>
    <property type="project" value="InterPro"/>
</dbReference>
<sequence length="922" mass="102764">MPHSPRPLTSRSSDSTSNQLTGTISLSQELYASSGTPHGTRPSIARPSSTYLSRPGTARPSSGRRSRSRASSTIGGGDQQQIVCAVSEARGISPTVGLAFVNLTTGEAVLSQICDNQFYARTLNKLHVFDPTEVLIVSTSGPPNTKSKMYSVMEENIVGSQIVTVDRKYWSEAAGLDYIEDLAFAEDVGAIKVAIGGNYFATCCFAAALKYIYLKWSLSFAFRSLRVKFQPSEGTMMIDLATIQSLELIQNLQNAKSKACLYGIMNHTVTPMGARLLRSNILQPSTQEGVLLQRYDAVEELSTKEDMFHQIREGSIRPIQDIEKLLSSLIIIPTVPDIQYSEQSINKVLMLKSFVYSISPIFEGLAGARSDLLCHIRDHFRPELLAPTMDFIRNVINDDVTYQKTPLDLRNQRTYAVKSGVSGLLDVARQTFKETTEDVHQHVREINRAYPDLLSDAKNTVTLLMKYTERFNMVAETRYDNARRYYLRVSADDFEGRPVPDILINRSQNRSQKKGTIDCQTLDIVKFNHRIEGSHQEVVLMSDQTIQALIDDIRGEISVLFRVCESIAMLDMIGSFVQLATTNDPQTEYKRPQITDCIAIAHCRHPIRERIHKEKFVPNDVYASELKRFQIITGCNMSGKSTYIRSIALLCVMAQVGSFVPAESAILPLISQLFGRVSMDDSIEANVSTFASEMRETAFILRNIDKHSLAIIDELGRGTSSRDGLAISLSIAEALVASGAFVFFATHFRELAQILQHKEGVVNMRLEVDLSEKDSMKMLYKIQNGYVQEQHYGLALARVVDLPPNVLEVAERVSGALEAQAAAKRQSSRSQALIKRRQLVRDLREQLQQAADGPLNDKALTSWLSRMQTEFIVRMDALDNDAGSDGKDERSLINENGEVSGEVQNNDDSIKETSTERASSEQ</sequence>
<dbReference type="InterPro" id="IPR036678">
    <property type="entry name" value="MutS_con_dom_sf"/>
</dbReference>
<dbReference type="InterPro" id="IPR027417">
    <property type="entry name" value="P-loop_NTPase"/>
</dbReference>
<feature type="region of interest" description="Disordered" evidence="10">
    <location>
        <begin position="1"/>
        <end position="77"/>
    </location>
</feature>
<comment type="similarity">
    <text evidence="1">Belongs to the DNA mismatch repair MutS family. MSH3 subfamily.</text>
</comment>
<dbReference type="PANTHER" id="PTHR11361">
    <property type="entry name" value="DNA MISMATCH REPAIR PROTEIN MUTS FAMILY MEMBER"/>
    <property type="match status" value="1"/>
</dbReference>
<dbReference type="SUPFAM" id="SSF48334">
    <property type="entry name" value="DNA repair protein MutS, domain III"/>
    <property type="match status" value="1"/>
</dbReference>
<dbReference type="Pfam" id="PF05188">
    <property type="entry name" value="MutS_II"/>
    <property type="match status" value="1"/>
</dbReference>
<dbReference type="GO" id="GO:0005634">
    <property type="term" value="C:nucleus"/>
    <property type="evidence" value="ECO:0007669"/>
    <property type="project" value="TreeGrafter"/>
</dbReference>
<dbReference type="InterPro" id="IPR000432">
    <property type="entry name" value="DNA_mismatch_repair_MutS_C"/>
</dbReference>
<evidence type="ECO:0000256" key="8">
    <source>
        <dbReference type="ARBA" id="ARBA00029792"/>
    </source>
</evidence>
<comment type="subunit">
    <text evidence="7">Heterodimer consisting of MSH2-MSH3 (MutS beta). Forms a ternary complex with MutL alpha (MLH1-PMS1).</text>
</comment>
<dbReference type="InterPro" id="IPR045076">
    <property type="entry name" value="MutS"/>
</dbReference>
<dbReference type="PROSITE" id="PS00486">
    <property type="entry name" value="DNA_MISMATCH_REPAIR_2"/>
    <property type="match status" value="1"/>
</dbReference>
<dbReference type="Gene3D" id="3.30.420.110">
    <property type="entry name" value="MutS, connector domain"/>
    <property type="match status" value="1"/>
</dbReference>
<dbReference type="PANTHER" id="PTHR11361:SF21">
    <property type="entry name" value="MUTS PROTEIN HOMOLOG 4"/>
    <property type="match status" value="1"/>
</dbReference>
<gene>
    <name evidence="12" type="ORF">RSE6_02834</name>
</gene>
<evidence type="ECO:0000313" key="12">
    <source>
        <dbReference type="EMBL" id="CZT42882.1"/>
    </source>
</evidence>
<feature type="compositionally biased region" description="Basic and acidic residues" evidence="10">
    <location>
        <begin position="908"/>
        <end position="922"/>
    </location>
</feature>
<proteinExistence type="inferred from homology"/>
<evidence type="ECO:0000256" key="1">
    <source>
        <dbReference type="ARBA" id="ARBA00007094"/>
    </source>
</evidence>
<feature type="compositionally biased region" description="Polar residues" evidence="10">
    <location>
        <begin position="7"/>
        <end position="37"/>
    </location>
</feature>
<organism evidence="12 13">
    <name type="scientific">Rhynchosporium secalis</name>
    <name type="common">Barley scald fungus</name>
    <dbReference type="NCBI Taxonomy" id="38038"/>
    <lineage>
        <taxon>Eukaryota</taxon>
        <taxon>Fungi</taxon>
        <taxon>Dikarya</taxon>
        <taxon>Ascomycota</taxon>
        <taxon>Pezizomycotina</taxon>
        <taxon>Leotiomycetes</taxon>
        <taxon>Helotiales</taxon>
        <taxon>Ploettnerulaceae</taxon>
        <taxon>Rhynchosporium</taxon>
    </lineage>
</organism>
<keyword evidence="13" id="KW-1185">Reference proteome</keyword>
<dbReference type="PIRSF" id="PIRSF005813">
    <property type="entry name" value="MSH2"/>
    <property type="match status" value="1"/>
</dbReference>
<protein>
    <recommendedName>
        <fullName evidence="2 9">DNA mismatch repair protein MSH3</fullName>
    </recommendedName>
    <alternativeName>
        <fullName evidence="2 9">DNA mismatch repair protein MSH3</fullName>
    </alternativeName>
    <alternativeName>
        <fullName evidence="8">MutS protein homolog 3</fullName>
    </alternativeName>
</protein>
<dbReference type="SUPFAM" id="SSF52540">
    <property type="entry name" value="P-loop containing nucleoside triphosphate hydrolases"/>
    <property type="match status" value="1"/>
</dbReference>
<dbReference type="InterPro" id="IPR011184">
    <property type="entry name" value="DNA_mismatch_repair_Msh2"/>
</dbReference>
<feature type="region of interest" description="Disordered" evidence="10">
    <location>
        <begin position="880"/>
        <end position="922"/>
    </location>
</feature>
<dbReference type="GO" id="GO:0140664">
    <property type="term" value="F:ATP-dependent DNA damage sensor activity"/>
    <property type="evidence" value="ECO:0007669"/>
    <property type="project" value="InterPro"/>
</dbReference>
<dbReference type="InterPro" id="IPR007860">
    <property type="entry name" value="DNA_mmatch_repair_MutS_con_dom"/>
</dbReference>
<evidence type="ECO:0000256" key="10">
    <source>
        <dbReference type="SAM" id="MobiDB-lite"/>
    </source>
</evidence>
<evidence type="ECO:0000256" key="4">
    <source>
        <dbReference type="ARBA" id="ARBA00022840"/>
    </source>
</evidence>
<feature type="domain" description="DNA mismatch repair proteins mutS family" evidence="11">
    <location>
        <begin position="708"/>
        <end position="724"/>
    </location>
</feature>
<dbReference type="SUPFAM" id="SSF53150">
    <property type="entry name" value="DNA repair protein MutS, domain II"/>
    <property type="match status" value="1"/>
</dbReference>
<dbReference type="Gene3D" id="1.10.1420.10">
    <property type="match status" value="1"/>
</dbReference>
<keyword evidence="6" id="KW-0469">Meiosis</keyword>
<keyword evidence="4" id="KW-0067">ATP-binding</keyword>
<dbReference type="Pfam" id="PF05192">
    <property type="entry name" value="MutS_III"/>
    <property type="match status" value="1"/>
</dbReference>
<keyword evidence="5" id="KW-0238">DNA-binding</keyword>
<dbReference type="InterPro" id="IPR007696">
    <property type="entry name" value="DNA_mismatch_repair_MutS_core"/>
</dbReference>
<evidence type="ECO:0000256" key="6">
    <source>
        <dbReference type="ARBA" id="ARBA00023254"/>
    </source>
</evidence>
<evidence type="ECO:0000256" key="3">
    <source>
        <dbReference type="ARBA" id="ARBA00022741"/>
    </source>
</evidence>
<dbReference type="AlphaFoldDB" id="A0A1E1M1B1"/>
<evidence type="ECO:0000256" key="2">
    <source>
        <dbReference type="ARBA" id="ARBA00022151"/>
    </source>
</evidence>
<dbReference type="FunFam" id="3.40.50.300:FF:000870">
    <property type="entry name" value="MutS protein homolog 4"/>
    <property type="match status" value="1"/>
</dbReference>
<dbReference type="SMART" id="SM00534">
    <property type="entry name" value="MUTSac"/>
    <property type="match status" value="1"/>
</dbReference>
<dbReference type="Gene3D" id="3.40.50.300">
    <property type="entry name" value="P-loop containing nucleotide triphosphate hydrolases"/>
    <property type="match status" value="1"/>
</dbReference>
<evidence type="ECO:0000259" key="11">
    <source>
        <dbReference type="PROSITE" id="PS00486"/>
    </source>
</evidence>
<dbReference type="EMBL" id="FJVC01000104">
    <property type="protein sequence ID" value="CZT42882.1"/>
    <property type="molecule type" value="Genomic_DNA"/>
</dbReference>
<evidence type="ECO:0000256" key="9">
    <source>
        <dbReference type="ARBA" id="ARBA00073774"/>
    </source>
</evidence>
<dbReference type="Proteomes" id="UP000177625">
    <property type="component" value="Unassembled WGS sequence"/>
</dbReference>
<reference evidence="13" key="1">
    <citation type="submission" date="2016-03" db="EMBL/GenBank/DDBJ databases">
        <authorList>
            <person name="Guldener U."/>
        </authorList>
    </citation>
    <scope>NUCLEOTIDE SEQUENCE [LARGE SCALE GENOMIC DNA]</scope>
</reference>
<keyword evidence="3" id="KW-0547">Nucleotide-binding</keyword>
<evidence type="ECO:0000256" key="5">
    <source>
        <dbReference type="ARBA" id="ARBA00023125"/>
    </source>
</evidence>
<dbReference type="InterPro" id="IPR036187">
    <property type="entry name" value="DNA_mismatch_repair_MutS_sf"/>
</dbReference>
<accession>A0A1E1M1B1</accession>
<dbReference type="GO" id="GO:0007131">
    <property type="term" value="P:reciprocal meiotic recombination"/>
    <property type="evidence" value="ECO:0007669"/>
    <property type="project" value="TreeGrafter"/>
</dbReference>